<dbReference type="STRING" id="345632.GPICK_01025"/>
<evidence type="ECO:0000313" key="2">
    <source>
        <dbReference type="Proteomes" id="UP000057609"/>
    </source>
</evidence>
<evidence type="ECO:0008006" key="3">
    <source>
        <dbReference type="Google" id="ProtNLM"/>
    </source>
</evidence>
<dbReference type="KEGG" id="gpi:GPICK_01025"/>
<name>A0A0B5BC72_9BACT</name>
<dbReference type="RefSeq" id="WP_039739749.1">
    <property type="nucleotide sequence ID" value="NZ_CP009788.1"/>
</dbReference>
<dbReference type="AlphaFoldDB" id="A0A0B5BC72"/>
<gene>
    <name evidence="1" type="ORF">GPICK_01025</name>
</gene>
<dbReference type="HOGENOM" id="CLU_1649698_0_0_7"/>
<dbReference type="InterPro" id="IPR012349">
    <property type="entry name" value="Split_barrel_FMN-bd"/>
</dbReference>
<accession>A0A0B5BC72</accession>
<protein>
    <recommendedName>
        <fullName evidence="3">Pyridoxamine 5'-phosphate oxidase putative domain-containing protein</fullName>
    </recommendedName>
</protein>
<organism evidence="1 2">
    <name type="scientific">Geobacter pickeringii</name>
    <dbReference type="NCBI Taxonomy" id="345632"/>
    <lineage>
        <taxon>Bacteria</taxon>
        <taxon>Pseudomonadati</taxon>
        <taxon>Thermodesulfobacteriota</taxon>
        <taxon>Desulfuromonadia</taxon>
        <taxon>Geobacterales</taxon>
        <taxon>Geobacteraceae</taxon>
        <taxon>Geobacter</taxon>
    </lineage>
</organism>
<evidence type="ECO:0000313" key="1">
    <source>
        <dbReference type="EMBL" id="AJE02150.1"/>
    </source>
</evidence>
<dbReference type="EMBL" id="CP009788">
    <property type="protein sequence ID" value="AJE02150.1"/>
    <property type="molecule type" value="Genomic_DNA"/>
</dbReference>
<dbReference type="Gene3D" id="2.30.110.10">
    <property type="entry name" value="Electron Transport, Fmn-binding Protein, Chain A"/>
    <property type="match status" value="1"/>
</dbReference>
<dbReference type="OrthoDB" id="1846526at2"/>
<sequence>MAIPLTADILELLDAPATIGTIATLDEADAPYAVPSPFLRRDEEGRLVHLELLETSPTHRNLVRSIWFDRPVTVTLSRRGGRTVVIRGRPWRAVVSGPLFSGYYRELREQLGDADLAAVWLIKPETIVDETYAARKTREEELHPFFIHLDRLAVTPT</sequence>
<dbReference type="SUPFAM" id="SSF50475">
    <property type="entry name" value="FMN-binding split barrel"/>
    <property type="match status" value="1"/>
</dbReference>
<proteinExistence type="predicted"/>
<keyword evidence="2" id="KW-1185">Reference proteome</keyword>
<reference evidence="1 2" key="1">
    <citation type="journal article" date="2015" name="Genome Announc.">
        <title>Complete Genome of Geobacter pickeringii G13T, a Metal-Reducing Isolate from Sedimentary Kaolin Deposits.</title>
        <authorList>
            <person name="Badalamenti J.P."/>
            <person name="Bond D.R."/>
        </authorList>
    </citation>
    <scope>NUCLEOTIDE SEQUENCE [LARGE SCALE GENOMIC DNA]</scope>
    <source>
        <strain evidence="1 2">G13</strain>
    </source>
</reference>
<dbReference type="Proteomes" id="UP000057609">
    <property type="component" value="Chromosome"/>
</dbReference>